<sequence>MLNQLIYQQQLAAQLAQLQALIAVSQRQQPVPQPHYFMMNPIQSQLGCNIPICTTICQVPNCPEIAEPCNQVICHQKCEEDDEDSDHECVDDEIDQNIGKRKSSVSIQDLNNQVCNTQINQCHLAHQTTCSEVIHPCEVVVTHSHQEQHCIHDIHKKRDHKQCNKHKRRNKKNDASQNLINDGDLSEEENRQFKKIKNQISCHITQFTDENDSQEKLEYQCQLFLVNRDRNADNVSFESQETSSKSKAINRIILNSNIDQLKTLVEEFKHSKEIILHGCPRIQNQTKRGSVFRGVSKNGKKWQVMVMGNNCKYFSGSITSERLAARIYDRFALQHFGLRAKTNLDYTKDSLQQIINEIQTQIQDDIDFEGCCKNVILLKGVIALQEAE</sequence>
<accession>A0A078AKG9</accession>
<keyword evidence="3" id="KW-1185">Reference proteome</keyword>
<evidence type="ECO:0000313" key="3">
    <source>
        <dbReference type="Proteomes" id="UP000039865"/>
    </source>
</evidence>
<dbReference type="InterPro" id="IPR036955">
    <property type="entry name" value="AP2/ERF_dom_sf"/>
</dbReference>
<gene>
    <name evidence="2" type="primary">Contig3404.g3642</name>
    <name evidence="2" type="ORF">STYLEM_10946</name>
</gene>
<protein>
    <submittedName>
        <fullName evidence="2">Ant-like protein</fullName>
    </submittedName>
</protein>
<feature type="compositionally biased region" description="Basic residues" evidence="1">
    <location>
        <begin position="161"/>
        <end position="171"/>
    </location>
</feature>
<organism evidence="2 3">
    <name type="scientific">Stylonychia lemnae</name>
    <name type="common">Ciliate</name>
    <dbReference type="NCBI Taxonomy" id="5949"/>
    <lineage>
        <taxon>Eukaryota</taxon>
        <taxon>Sar</taxon>
        <taxon>Alveolata</taxon>
        <taxon>Ciliophora</taxon>
        <taxon>Intramacronucleata</taxon>
        <taxon>Spirotrichea</taxon>
        <taxon>Stichotrichia</taxon>
        <taxon>Sporadotrichida</taxon>
        <taxon>Oxytrichidae</taxon>
        <taxon>Stylonychinae</taxon>
        <taxon>Stylonychia</taxon>
    </lineage>
</organism>
<name>A0A078AKG9_STYLE</name>
<evidence type="ECO:0000256" key="1">
    <source>
        <dbReference type="SAM" id="MobiDB-lite"/>
    </source>
</evidence>
<dbReference type="Proteomes" id="UP000039865">
    <property type="component" value="Unassembled WGS sequence"/>
</dbReference>
<dbReference type="EMBL" id="CCKQ01010415">
    <property type="protein sequence ID" value="CDW81922.1"/>
    <property type="molecule type" value="Genomic_DNA"/>
</dbReference>
<proteinExistence type="predicted"/>
<reference evidence="2 3" key="1">
    <citation type="submission" date="2014-06" db="EMBL/GenBank/DDBJ databases">
        <authorList>
            <person name="Swart Estienne"/>
        </authorList>
    </citation>
    <scope>NUCLEOTIDE SEQUENCE [LARGE SCALE GENOMIC DNA]</scope>
    <source>
        <strain evidence="2 3">130c</strain>
    </source>
</reference>
<dbReference type="OrthoDB" id="10629267at2759"/>
<dbReference type="AlphaFoldDB" id="A0A078AKG9"/>
<evidence type="ECO:0000313" key="2">
    <source>
        <dbReference type="EMBL" id="CDW81922.1"/>
    </source>
</evidence>
<feature type="region of interest" description="Disordered" evidence="1">
    <location>
        <begin position="161"/>
        <end position="186"/>
    </location>
</feature>
<dbReference type="GO" id="GO:0003700">
    <property type="term" value="F:DNA-binding transcription factor activity"/>
    <property type="evidence" value="ECO:0007669"/>
    <property type="project" value="InterPro"/>
</dbReference>
<dbReference type="Gene3D" id="3.30.730.10">
    <property type="entry name" value="AP2/ERF domain"/>
    <property type="match status" value="1"/>
</dbReference>
<dbReference type="InParanoid" id="A0A078AKG9"/>